<dbReference type="OMA" id="ERMEWAA"/>
<dbReference type="GeneTree" id="ENSGT00940000178164"/>
<reference evidence="1" key="2">
    <citation type="submission" date="2025-09" db="UniProtKB">
        <authorList>
            <consortium name="Ensembl"/>
        </authorList>
    </citation>
    <scope>IDENTIFICATION</scope>
</reference>
<sequence>MYNDNASPHRTEFFRDYLQNLRVERMEWAACSPDLSPSERLWDQLGNAVCAKVTKTTTLA</sequence>
<protein>
    <recommendedName>
        <fullName evidence="3">Tc1-like transposase DDE domain-containing protein</fullName>
    </recommendedName>
</protein>
<name>A0A3Q0RY48_AMPCI</name>
<dbReference type="Proteomes" id="UP000261340">
    <property type="component" value="Unplaced"/>
</dbReference>
<dbReference type="Gene3D" id="3.30.420.10">
    <property type="entry name" value="Ribonuclease H-like superfamily/Ribonuclease H"/>
    <property type="match status" value="1"/>
</dbReference>
<evidence type="ECO:0000313" key="1">
    <source>
        <dbReference type="Ensembl" id="ENSACIP00000017524.1"/>
    </source>
</evidence>
<dbReference type="STRING" id="61819.ENSACIP00000017524"/>
<organism evidence="1 2">
    <name type="scientific">Amphilophus citrinellus</name>
    <name type="common">Midas cichlid</name>
    <name type="synonym">Cichlasoma citrinellum</name>
    <dbReference type="NCBI Taxonomy" id="61819"/>
    <lineage>
        <taxon>Eukaryota</taxon>
        <taxon>Metazoa</taxon>
        <taxon>Chordata</taxon>
        <taxon>Craniata</taxon>
        <taxon>Vertebrata</taxon>
        <taxon>Euteleostomi</taxon>
        <taxon>Actinopterygii</taxon>
        <taxon>Neopterygii</taxon>
        <taxon>Teleostei</taxon>
        <taxon>Neoteleostei</taxon>
        <taxon>Acanthomorphata</taxon>
        <taxon>Ovalentaria</taxon>
        <taxon>Cichlomorphae</taxon>
        <taxon>Cichliformes</taxon>
        <taxon>Cichlidae</taxon>
        <taxon>New World cichlids</taxon>
        <taxon>Cichlasomatinae</taxon>
        <taxon>Heroini</taxon>
        <taxon>Amphilophus</taxon>
    </lineage>
</organism>
<proteinExistence type="predicted"/>
<dbReference type="Ensembl" id="ENSACIT00000017997.1">
    <property type="protein sequence ID" value="ENSACIP00000017524.1"/>
    <property type="gene ID" value="ENSACIG00000013670.1"/>
</dbReference>
<reference evidence="1" key="1">
    <citation type="submission" date="2025-08" db="UniProtKB">
        <authorList>
            <consortium name="Ensembl"/>
        </authorList>
    </citation>
    <scope>IDENTIFICATION</scope>
</reference>
<evidence type="ECO:0000313" key="2">
    <source>
        <dbReference type="Proteomes" id="UP000261340"/>
    </source>
</evidence>
<keyword evidence="2" id="KW-1185">Reference proteome</keyword>
<dbReference type="GO" id="GO:0003676">
    <property type="term" value="F:nucleic acid binding"/>
    <property type="evidence" value="ECO:0007669"/>
    <property type="project" value="InterPro"/>
</dbReference>
<dbReference type="AlphaFoldDB" id="A0A3Q0RY48"/>
<dbReference type="InterPro" id="IPR036397">
    <property type="entry name" value="RNaseH_sf"/>
</dbReference>
<evidence type="ECO:0008006" key="3">
    <source>
        <dbReference type="Google" id="ProtNLM"/>
    </source>
</evidence>
<accession>A0A3Q0RY48</accession>